<evidence type="ECO:0000256" key="3">
    <source>
        <dbReference type="ARBA" id="ARBA00022840"/>
    </source>
</evidence>
<keyword evidence="5" id="KW-0479">Metal-binding</keyword>
<keyword evidence="6" id="KW-0436">Ligase</keyword>
<dbReference type="PIRSF" id="PIRSF006806">
    <property type="entry name" value="FTHF_cligase"/>
    <property type="match status" value="1"/>
</dbReference>
<dbReference type="GO" id="GO:0046872">
    <property type="term" value="F:metal ion binding"/>
    <property type="evidence" value="ECO:0007669"/>
    <property type="project" value="UniProtKB-KW"/>
</dbReference>
<comment type="catalytic activity">
    <reaction evidence="5">
        <text>(6S)-5-formyl-5,6,7,8-tetrahydrofolate + ATP = (6R)-5,10-methenyltetrahydrofolate + ADP + phosphate</text>
        <dbReference type="Rhea" id="RHEA:10488"/>
        <dbReference type="ChEBI" id="CHEBI:30616"/>
        <dbReference type="ChEBI" id="CHEBI:43474"/>
        <dbReference type="ChEBI" id="CHEBI:57455"/>
        <dbReference type="ChEBI" id="CHEBI:57457"/>
        <dbReference type="ChEBI" id="CHEBI:456216"/>
        <dbReference type="EC" id="6.3.3.2"/>
    </reaction>
</comment>
<dbReference type="AlphaFoldDB" id="A0A6I6E9T7"/>
<dbReference type="NCBIfam" id="TIGR02727">
    <property type="entry name" value="MTHFS_bact"/>
    <property type="match status" value="1"/>
</dbReference>
<organism evidence="6 7">
    <name type="scientific">Thermochromatium tepidum ATCC 43061</name>
    <dbReference type="NCBI Taxonomy" id="316276"/>
    <lineage>
        <taxon>Bacteria</taxon>
        <taxon>Pseudomonadati</taxon>
        <taxon>Pseudomonadota</taxon>
        <taxon>Gammaproteobacteria</taxon>
        <taxon>Chromatiales</taxon>
        <taxon>Chromatiaceae</taxon>
        <taxon>Thermochromatium</taxon>
    </lineage>
</organism>
<dbReference type="Gene3D" id="3.40.50.10420">
    <property type="entry name" value="NagB/RpiA/CoA transferase-like"/>
    <property type="match status" value="1"/>
</dbReference>
<keyword evidence="3 4" id="KW-0067">ATP-binding</keyword>
<evidence type="ECO:0000313" key="6">
    <source>
        <dbReference type="EMBL" id="QGU33463.1"/>
    </source>
</evidence>
<evidence type="ECO:0000256" key="1">
    <source>
        <dbReference type="ARBA" id="ARBA00010638"/>
    </source>
</evidence>
<evidence type="ECO:0000256" key="4">
    <source>
        <dbReference type="PIRSR" id="PIRSR006806-1"/>
    </source>
</evidence>
<keyword evidence="7" id="KW-1185">Reference proteome</keyword>
<keyword evidence="5" id="KW-0460">Magnesium</keyword>
<dbReference type="EC" id="6.3.3.2" evidence="5"/>
<feature type="binding site" evidence="4">
    <location>
        <position position="65"/>
    </location>
    <ligand>
        <name>substrate</name>
    </ligand>
</feature>
<comment type="cofactor">
    <cofactor evidence="5">
        <name>Mg(2+)</name>
        <dbReference type="ChEBI" id="CHEBI:18420"/>
    </cofactor>
</comment>
<dbReference type="InterPro" id="IPR037171">
    <property type="entry name" value="NagB/RpiA_transferase-like"/>
</dbReference>
<evidence type="ECO:0000313" key="7">
    <source>
        <dbReference type="Proteomes" id="UP000426424"/>
    </source>
</evidence>
<dbReference type="Proteomes" id="UP000426424">
    <property type="component" value="Chromosome"/>
</dbReference>
<reference evidence="6 7" key="1">
    <citation type="submission" date="2019-12" db="EMBL/GenBank/DDBJ databases">
        <title>The complete genome of the thermophilic, anoxygenic phototrophic gammaproteobacterium Thermochromatium tepidum.</title>
        <authorList>
            <person name="Sattley W.M."/>
            <person name="Swingley W.D."/>
            <person name="Burchell B.M."/>
            <person name="Gurbani S.A."/>
            <person name="Kujawa C.M."/>
            <person name="Nuccio D.A."/>
            <person name="Schladweiler J."/>
            <person name="Shaffer K.N."/>
            <person name="Stokes L.M."/>
            <person name="Touchman J.W."/>
            <person name="Blankenship R.E."/>
            <person name="Madigan M.T."/>
        </authorList>
    </citation>
    <scope>NUCLEOTIDE SEQUENCE [LARGE SCALE GENOMIC DNA]</scope>
    <source>
        <strain evidence="6 7">ATCC 43061</strain>
    </source>
</reference>
<dbReference type="GO" id="GO:0009396">
    <property type="term" value="P:folic acid-containing compound biosynthetic process"/>
    <property type="evidence" value="ECO:0007669"/>
    <property type="project" value="TreeGrafter"/>
</dbReference>
<gene>
    <name evidence="6" type="ORF">E6P07_11030</name>
</gene>
<feature type="binding site" evidence="4">
    <location>
        <begin position="149"/>
        <end position="157"/>
    </location>
    <ligand>
        <name>ATP</name>
        <dbReference type="ChEBI" id="CHEBI:30616"/>
    </ligand>
</feature>
<dbReference type="InterPro" id="IPR024185">
    <property type="entry name" value="FTHF_cligase-like_sf"/>
</dbReference>
<dbReference type="PANTHER" id="PTHR23407:SF1">
    <property type="entry name" value="5-FORMYLTETRAHYDROFOLATE CYCLO-LIGASE"/>
    <property type="match status" value="1"/>
</dbReference>
<dbReference type="KEGG" id="ttp:E6P07_11030"/>
<dbReference type="InterPro" id="IPR002698">
    <property type="entry name" value="FTHF_cligase"/>
</dbReference>
<evidence type="ECO:0000256" key="5">
    <source>
        <dbReference type="RuleBase" id="RU361279"/>
    </source>
</evidence>
<dbReference type="RefSeq" id="WP_153975655.1">
    <property type="nucleotide sequence ID" value="NZ_CP039268.1"/>
</dbReference>
<accession>A0A6I6E9T7</accession>
<protein>
    <recommendedName>
        <fullName evidence="5">5-formyltetrahydrofolate cyclo-ligase</fullName>
        <ecNumber evidence="5">6.3.3.2</ecNumber>
    </recommendedName>
</protein>
<sequence>MGGVSPLPPRRPPLNRIRQQLRAARRALGERAKRQQSKALVRRLVRLLRVKRARQIALYWPADGEIDPRGLMTPLAARGARFYLPVLHPLKRRPRQGALWFARYRAGERLRPNRFGIPEPTGRGRHLIRVRCLDLIILPLVGFDAQRYRLGMGGGFYDRTLALRRRHPSWRRPWLIGVAHECQRLDRIEPRPWDIRLDAVVTESRLY</sequence>
<dbReference type="GO" id="GO:0005524">
    <property type="term" value="F:ATP binding"/>
    <property type="evidence" value="ECO:0007669"/>
    <property type="project" value="UniProtKB-KW"/>
</dbReference>
<dbReference type="OrthoDB" id="9801938at2"/>
<dbReference type="Pfam" id="PF01812">
    <property type="entry name" value="5-FTHF_cyc-lig"/>
    <property type="match status" value="1"/>
</dbReference>
<keyword evidence="2 4" id="KW-0547">Nucleotide-binding</keyword>
<dbReference type="SUPFAM" id="SSF100950">
    <property type="entry name" value="NagB/RpiA/CoA transferase-like"/>
    <property type="match status" value="1"/>
</dbReference>
<evidence type="ECO:0000256" key="2">
    <source>
        <dbReference type="ARBA" id="ARBA00022741"/>
    </source>
</evidence>
<name>A0A6I6E9T7_THETI</name>
<proteinExistence type="inferred from homology"/>
<comment type="similarity">
    <text evidence="1 5">Belongs to the 5-formyltetrahydrofolate cyclo-ligase family.</text>
</comment>
<dbReference type="EMBL" id="CP039268">
    <property type="protein sequence ID" value="QGU33463.1"/>
    <property type="molecule type" value="Genomic_DNA"/>
</dbReference>
<dbReference type="PANTHER" id="PTHR23407">
    <property type="entry name" value="ATPASE INHIBITOR/5-FORMYLTETRAHYDROFOLATE CYCLO-LIGASE"/>
    <property type="match status" value="1"/>
</dbReference>
<dbReference type="GO" id="GO:0030272">
    <property type="term" value="F:5-formyltetrahydrofolate cyclo-ligase activity"/>
    <property type="evidence" value="ECO:0007669"/>
    <property type="project" value="UniProtKB-EC"/>
</dbReference>
<dbReference type="GO" id="GO:0035999">
    <property type="term" value="P:tetrahydrofolate interconversion"/>
    <property type="evidence" value="ECO:0007669"/>
    <property type="project" value="TreeGrafter"/>
</dbReference>